<protein>
    <submittedName>
        <fullName evidence="1">Uncharacterized protein</fullName>
    </submittedName>
</protein>
<dbReference type="Proteomes" id="UP000293874">
    <property type="component" value="Unassembled WGS sequence"/>
</dbReference>
<comment type="caution">
    <text evidence="1">The sequence shown here is derived from an EMBL/GenBank/DDBJ whole genome shotgun (WGS) entry which is preliminary data.</text>
</comment>
<dbReference type="RefSeq" id="WP_130542241.1">
    <property type="nucleotide sequence ID" value="NZ_CP042431.1"/>
</dbReference>
<gene>
    <name evidence="1" type="ORF">EV199_3677</name>
</gene>
<dbReference type="AlphaFoldDB" id="A0A4Q7MSH3"/>
<reference evidence="1 2" key="1">
    <citation type="submission" date="2019-02" db="EMBL/GenBank/DDBJ databases">
        <title>Genomic Encyclopedia of Type Strains, Phase IV (KMG-IV): sequencing the most valuable type-strain genomes for metagenomic binning, comparative biology and taxonomic classification.</title>
        <authorList>
            <person name="Goeker M."/>
        </authorList>
    </citation>
    <scope>NUCLEOTIDE SEQUENCE [LARGE SCALE GENOMIC DNA]</scope>
    <source>
        <strain evidence="1 2">DSM 18116</strain>
    </source>
</reference>
<name>A0A4Q7MSH3_9BACT</name>
<evidence type="ECO:0000313" key="1">
    <source>
        <dbReference type="EMBL" id="RZS71766.1"/>
    </source>
</evidence>
<sequence>MEKGEIEGRGVEVGCTFFLKNFFFGGIKGMDVIQAAKYTGAGGYFSAFYGLMDCGMLVGFFACICEA</sequence>
<proteinExistence type="predicted"/>
<keyword evidence="2" id="KW-1185">Reference proteome</keyword>
<dbReference type="EMBL" id="SGXA01000002">
    <property type="protein sequence ID" value="RZS71766.1"/>
    <property type="molecule type" value="Genomic_DNA"/>
</dbReference>
<organism evidence="1 2">
    <name type="scientific">Pseudobacter ginsenosidimutans</name>
    <dbReference type="NCBI Taxonomy" id="661488"/>
    <lineage>
        <taxon>Bacteria</taxon>
        <taxon>Pseudomonadati</taxon>
        <taxon>Bacteroidota</taxon>
        <taxon>Chitinophagia</taxon>
        <taxon>Chitinophagales</taxon>
        <taxon>Chitinophagaceae</taxon>
        <taxon>Pseudobacter</taxon>
    </lineage>
</organism>
<evidence type="ECO:0000313" key="2">
    <source>
        <dbReference type="Proteomes" id="UP000293874"/>
    </source>
</evidence>
<accession>A0A4Q7MSH3</accession>